<organism evidence="1 2">
    <name type="scientific">Batillaria attramentaria</name>
    <dbReference type="NCBI Taxonomy" id="370345"/>
    <lineage>
        <taxon>Eukaryota</taxon>
        <taxon>Metazoa</taxon>
        <taxon>Spiralia</taxon>
        <taxon>Lophotrochozoa</taxon>
        <taxon>Mollusca</taxon>
        <taxon>Gastropoda</taxon>
        <taxon>Caenogastropoda</taxon>
        <taxon>Sorbeoconcha</taxon>
        <taxon>Cerithioidea</taxon>
        <taxon>Batillariidae</taxon>
        <taxon>Batillaria</taxon>
    </lineage>
</organism>
<dbReference type="EMBL" id="JACVVK020000101">
    <property type="protein sequence ID" value="KAK7492681.1"/>
    <property type="molecule type" value="Genomic_DNA"/>
</dbReference>
<proteinExistence type="predicted"/>
<protein>
    <submittedName>
        <fullName evidence="1">Uncharacterized protein</fullName>
    </submittedName>
</protein>
<keyword evidence="2" id="KW-1185">Reference proteome</keyword>
<sequence length="81" mass="9609">MRHRDQVCFKNRREGNKDFMRQRHKFRNGRDSALLQSAVPSTNREREYFAMYQCLVPVAQRVALGGRHQTEAERRNKSSLS</sequence>
<evidence type="ECO:0000313" key="2">
    <source>
        <dbReference type="Proteomes" id="UP001519460"/>
    </source>
</evidence>
<dbReference type="AlphaFoldDB" id="A0ABD0L0B1"/>
<reference evidence="1 2" key="1">
    <citation type="journal article" date="2023" name="Sci. Data">
        <title>Genome assembly of the Korean intertidal mud-creeper Batillaria attramentaria.</title>
        <authorList>
            <person name="Patra A.K."/>
            <person name="Ho P.T."/>
            <person name="Jun S."/>
            <person name="Lee S.J."/>
            <person name="Kim Y."/>
            <person name="Won Y.J."/>
        </authorList>
    </citation>
    <scope>NUCLEOTIDE SEQUENCE [LARGE SCALE GENOMIC DNA]</scope>
    <source>
        <strain evidence="1">Wonlab-2016</strain>
    </source>
</reference>
<accession>A0ABD0L0B1</accession>
<gene>
    <name evidence="1" type="ORF">BaRGS_00016160</name>
</gene>
<name>A0ABD0L0B1_9CAEN</name>
<dbReference type="Proteomes" id="UP001519460">
    <property type="component" value="Unassembled WGS sequence"/>
</dbReference>
<comment type="caution">
    <text evidence="1">The sequence shown here is derived from an EMBL/GenBank/DDBJ whole genome shotgun (WGS) entry which is preliminary data.</text>
</comment>
<evidence type="ECO:0000313" key="1">
    <source>
        <dbReference type="EMBL" id="KAK7492681.1"/>
    </source>
</evidence>